<evidence type="ECO:0000256" key="2">
    <source>
        <dbReference type="ARBA" id="ARBA00022737"/>
    </source>
</evidence>
<dbReference type="SUPFAM" id="SSF47473">
    <property type="entry name" value="EF-hand"/>
    <property type="match status" value="2"/>
</dbReference>
<dbReference type="PANTHER" id="PTHR10827:SF98">
    <property type="entry name" value="45 KDA CALCIUM-BINDING PROTEIN"/>
    <property type="match status" value="1"/>
</dbReference>
<proteinExistence type="predicted"/>
<dbReference type="EMBL" id="QEFC01000327">
    <property type="protein sequence ID" value="KAE9464744.1"/>
    <property type="molecule type" value="Genomic_DNA"/>
</dbReference>
<dbReference type="GO" id="GO:0005509">
    <property type="term" value="F:calcium ion binding"/>
    <property type="evidence" value="ECO:0007669"/>
    <property type="project" value="InterPro"/>
</dbReference>
<reference evidence="6 7" key="1">
    <citation type="journal article" date="2019" name="Genome Biol. Evol.">
        <title>The Rhododendron genome and chromosomal organization provide insight into shared whole-genome duplications across the heath family (Ericaceae).</title>
        <authorList>
            <person name="Soza V.L."/>
            <person name="Lindsley D."/>
            <person name="Waalkes A."/>
            <person name="Ramage E."/>
            <person name="Patwardhan R.P."/>
            <person name="Burton J.N."/>
            <person name="Adey A."/>
            <person name="Kumar A."/>
            <person name="Qiu R."/>
            <person name="Shendure J."/>
            <person name="Hall B."/>
        </authorList>
    </citation>
    <scope>NUCLEOTIDE SEQUENCE [LARGE SCALE GENOMIC DNA]</scope>
    <source>
        <strain evidence="6">RSF 1966-606</strain>
    </source>
</reference>
<keyword evidence="3" id="KW-0106">Calcium</keyword>
<comment type="caution">
    <text evidence="6">The sequence shown here is derived from an EMBL/GenBank/DDBJ whole genome shotgun (WGS) entry which is preliminary data.</text>
</comment>
<dbReference type="InterPro" id="IPR011992">
    <property type="entry name" value="EF-hand-dom_pair"/>
</dbReference>
<dbReference type="OrthoDB" id="293868at2759"/>
<feature type="domain" description="EF-hand" evidence="5">
    <location>
        <begin position="243"/>
        <end position="258"/>
    </location>
</feature>
<dbReference type="InterPro" id="IPR018247">
    <property type="entry name" value="EF_Hand_1_Ca_BS"/>
</dbReference>
<keyword evidence="7" id="KW-1185">Reference proteome</keyword>
<dbReference type="AlphaFoldDB" id="A0A6A4M9I9"/>
<gene>
    <name evidence="6" type="ORF">C3L33_03372</name>
</gene>
<evidence type="ECO:0000313" key="6">
    <source>
        <dbReference type="EMBL" id="KAE9464744.1"/>
    </source>
</evidence>
<dbReference type="PROSITE" id="PS00018">
    <property type="entry name" value="EF_HAND_1"/>
    <property type="match status" value="2"/>
</dbReference>
<protein>
    <recommendedName>
        <fullName evidence="5">EF-hand domain-containing protein</fullName>
    </recommendedName>
</protein>
<dbReference type="InterPro" id="IPR002048">
    <property type="entry name" value="EF_hand_dom"/>
</dbReference>
<sequence length="371" mass="42402">MSKAVVCTFLAATAFTLFIVCFQSNKTIHRHHRPHGLGRRLGYKVLPPLFDPLVVKIERFVEEKGLNDWKTPTHWENLPVPKELDQEGVADFLSDEGTLNITLRLTYLFPSLDKNPEDGFVESRELEAWIMQQANDRLTFRAGKELASRDQDGDGAISFREYFPHFTNKDIGNDCLAYVSYMPRDSVGGRKGGKKKGNSESNNASTERNGMGHGGAGWWKEQFRNADVDQNGLLNFTEFKEPIDYDHDGKLNLEEFRNGAYDIYKNYVEFESGGANVPSPEEMFETLDVKKDKLLGVEELKPILQYLSPGELSYAKYYASYLLHEAGADDDKDGKLTLHEMINHEYIFYSTVYDDTDFDDDDDEDLDHEEL</sequence>
<dbReference type="Proteomes" id="UP000428333">
    <property type="component" value="Linkage Group LG02"/>
</dbReference>
<evidence type="ECO:0000259" key="5">
    <source>
        <dbReference type="Pfam" id="PF13202"/>
    </source>
</evidence>
<dbReference type="PANTHER" id="PTHR10827">
    <property type="entry name" value="RETICULOCALBIN"/>
    <property type="match status" value="1"/>
</dbReference>
<dbReference type="GO" id="GO:0005783">
    <property type="term" value="C:endoplasmic reticulum"/>
    <property type="evidence" value="ECO:0007669"/>
    <property type="project" value="TreeGrafter"/>
</dbReference>
<name>A0A6A4M9I9_9ERIC</name>
<organism evidence="6 7">
    <name type="scientific">Rhododendron williamsianum</name>
    <dbReference type="NCBI Taxonomy" id="262921"/>
    <lineage>
        <taxon>Eukaryota</taxon>
        <taxon>Viridiplantae</taxon>
        <taxon>Streptophyta</taxon>
        <taxon>Embryophyta</taxon>
        <taxon>Tracheophyta</taxon>
        <taxon>Spermatophyta</taxon>
        <taxon>Magnoliopsida</taxon>
        <taxon>eudicotyledons</taxon>
        <taxon>Gunneridae</taxon>
        <taxon>Pentapetalae</taxon>
        <taxon>asterids</taxon>
        <taxon>Ericales</taxon>
        <taxon>Ericaceae</taxon>
        <taxon>Ericoideae</taxon>
        <taxon>Rhodoreae</taxon>
        <taxon>Rhododendron</taxon>
    </lineage>
</organism>
<feature type="non-terminal residue" evidence="6">
    <location>
        <position position="1"/>
    </location>
</feature>
<feature type="region of interest" description="Disordered" evidence="4">
    <location>
        <begin position="187"/>
        <end position="213"/>
    </location>
</feature>
<accession>A0A6A4M9I9</accession>
<evidence type="ECO:0000256" key="4">
    <source>
        <dbReference type="SAM" id="MobiDB-lite"/>
    </source>
</evidence>
<evidence type="ECO:0000256" key="3">
    <source>
        <dbReference type="ARBA" id="ARBA00022837"/>
    </source>
</evidence>
<dbReference type="Pfam" id="PF13202">
    <property type="entry name" value="EF-hand_5"/>
    <property type="match status" value="1"/>
</dbReference>
<keyword evidence="2" id="KW-0677">Repeat</keyword>
<evidence type="ECO:0000256" key="1">
    <source>
        <dbReference type="ARBA" id="ARBA00022723"/>
    </source>
</evidence>
<feature type="compositionally biased region" description="Polar residues" evidence="4">
    <location>
        <begin position="199"/>
        <end position="208"/>
    </location>
</feature>
<evidence type="ECO:0000313" key="7">
    <source>
        <dbReference type="Proteomes" id="UP000428333"/>
    </source>
</evidence>
<keyword evidence="1" id="KW-0479">Metal-binding</keyword>
<dbReference type="Gene3D" id="1.10.238.10">
    <property type="entry name" value="EF-hand"/>
    <property type="match status" value="2"/>
</dbReference>